<dbReference type="Proteomes" id="UP000054988">
    <property type="component" value="Unassembled WGS sequence"/>
</dbReference>
<dbReference type="AlphaFoldDB" id="A0A0W0FT05"/>
<sequence length="128" mass="14404">MSSPELHPEDIKYANSRIFNWAVCIVGDCAYKEVRNLTKTAKEVIPGVPPIHPRLVATANERTREDILSFGVSDRVKAFRARAWHLTQSMCAPRRNGEVVIRQREPPDVVPVASVSIAYTYLLQAEDT</sequence>
<comment type="caution">
    <text evidence="1">The sequence shown here is derived from an EMBL/GenBank/DDBJ whole genome shotgun (WGS) entry which is preliminary data.</text>
</comment>
<name>A0A0W0FT05_MONRR</name>
<evidence type="ECO:0000313" key="2">
    <source>
        <dbReference type="Proteomes" id="UP000054988"/>
    </source>
</evidence>
<evidence type="ECO:0000313" key="1">
    <source>
        <dbReference type="EMBL" id="KTB39489.1"/>
    </source>
</evidence>
<dbReference type="EMBL" id="LATX01001673">
    <property type="protein sequence ID" value="KTB39489.1"/>
    <property type="molecule type" value="Genomic_DNA"/>
</dbReference>
<reference evidence="1 2" key="1">
    <citation type="submission" date="2015-12" db="EMBL/GenBank/DDBJ databases">
        <title>Draft genome sequence of Moniliophthora roreri, the causal agent of frosty pod rot of cacao.</title>
        <authorList>
            <person name="Aime M.C."/>
            <person name="Diaz-Valderrama J.R."/>
            <person name="Kijpornyongpan T."/>
            <person name="Phillips-Mora W."/>
        </authorList>
    </citation>
    <scope>NUCLEOTIDE SEQUENCE [LARGE SCALE GENOMIC DNA]</scope>
    <source>
        <strain evidence="1 2">MCA 2952</strain>
    </source>
</reference>
<protein>
    <submittedName>
        <fullName evidence="1">Uncharacterized protein</fullName>
    </submittedName>
</protein>
<organism evidence="1 2">
    <name type="scientific">Moniliophthora roreri</name>
    <name type="common">Frosty pod rot fungus</name>
    <name type="synonym">Monilia roreri</name>
    <dbReference type="NCBI Taxonomy" id="221103"/>
    <lineage>
        <taxon>Eukaryota</taxon>
        <taxon>Fungi</taxon>
        <taxon>Dikarya</taxon>
        <taxon>Basidiomycota</taxon>
        <taxon>Agaricomycotina</taxon>
        <taxon>Agaricomycetes</taxon>
        <taxon>Agaricomycetidae</taxon>
        <taxon>Agaricales</taxon>
        <taxon>Marasmiineae</taxon>
        <taxon>Marasmiaceae</taxon>
        <taxon>Moniliophthora</taxon>
    </lineage>
</organism>
<proteinExistence type="predicted"/>
<gene>
    <name evidence="1" type="ORF">WG66_7928</name>
</gene>
<accession>A0A0W0FT05</accession>